<evidence type="ECO:0000313" key="3">
    <source>
        <dbReference type="Proteomes" id="UP000058925"/>
    </source>
</evidence>
<name>A0A654M9M8_9ARCH</name>
<protein>
    <submittedName>
        <fullName evidence="2">Uncharacterized protein</fullName>
    </submittedName>
</protein>
<gene>
    <name evidence="2" type="ORF">NMY3_02000</name>
</gene>
<proteinExistence type="predicted"/>
<dbReference type="GeneID" id="60421983"/>
<keyword evidence="3" id="KW-1185">Reference proteome</keyword>
<evidence type="ECO:0000256" key="1">
    <source>
        <dbReference type="SAM" id="Phobius"/>
    </source>
</evidence>
<dbReference type="KEGG" id="taa:NMY3_02000"/>
<keyword evidence="1" id="KW-0472">Membrane</keyword>
<dbReference type="RefSeq" id="WP_196815515.1">
    <property type="nucleotide sequence ID" value="NZ_CP012850.1"/>
</dbReference>
<keyword evidence="1" id="KW-0812">Transmembrane</keyword>
<dbReference type="AlphaFoldDB" id="A0A654M9M8"/>
<reference evidence="3" key="1">
    <citation type="submission" date="2015-10" db="EMBL/GenBank/DDBJ databases">
        <title>Niche specialization of a soil ammonia-oxidizing archaeon, Candidatus Nitrosocosmicus oleophilus.</title>
        <authorList>
            <person name="Jung M.-Y."/>
            <person name="Rhee S.-K."/>
        </authorList>
    </citation>
    <scope>NUCLEOTIDE SEQUENCE [LARGE SCALE GENOMIC DNA]</scope>
    <source>
        <strain evidence="3">MY3</strain>
    </source>
</reference>
<accession>A0A654M9M8</accession>
<keyword evidence="1" id="KW-1133">Transmembrane helix</keyword>
<evidence type="ECO:0000313" key="2">
    <source>
        <dbReference type="EMBL" id="ALI36202.1"/>
    </source>
</evidence>
<feature type="transmembrane region" description="Helical" evidence="1">
    <location>
        <begin position="216"/>
        <end position="237"/>
    </location>
</feature>
<organism evidence="2 3">
    <name type="scientific">Candidatus Nitrosocosmicus oleophilus</name>
    <dbReference type="NCBI Taxonomy" id="1353260"/>
    <lineage>
        <taxon>Archaea</taxon>
        <taxon>Nitrososphaerota</taxon>
        <taxon>Nitrososphaeria</taxon>
        <taxon>Nitrososphaerales</taxon>
        <taxon>Nitrososphaeraceae</taxon>
        <taxon>Candidatus Nitrosocosmicus</taxon>
    </lineage>
</organism>
<dbReference type="Proteomes" id="UP000058925">
    <property type="component" value="Chromosome"/>
</dbReference>
<sequence>MSSTGSRALVYSKENYTLPFGGSTIGPGHVNLRLDLDAIHSPSNYGLSFYTAESFKSNEVRDFTNWIAVPPGIINIMTDPKDSVIRQGEEELVPAEFETPLSDNVTSITFDNDPSYSFDGLNVSAERVHPPLFRVQASPQTPVGVYDIPILASMSIQTTSSKLPMFNDTVTGGSDPEFQISKEYPTTGYITSKANLTITVLPPLTVSETFIGFWDIWGDAIALIVAGAVGAFATFLVDHLKSKREQK</sequence>
<dbReference type="EMBL" id="CP012850">
    <property type="protein sequence ID" value="ALI36202.1"/>
    <property type="molecule type" value="Genomic_DNA"/>
</dbReference>